<dbReference type="SMART" id="SM00382">
    <property type="entry name" value="AAA"/>
    <property type="match status" value="1"/>
</dbReference>
<dbReference type="InterPro" id="IPR015854">
    <property type="entry name" value="ABC_transpr_LolD-like"/>
</dbReference>
<protein>
    <submittedName>
        <fullName evidence="4">ATP-binding cassette domain-containing protein</fullName>
    </submittedName>
</protein>
<sequence>MLKVNRLCKSFDIHHLNKHIDGIQNISFNVEKGKFLGIVGKSGSGKSTILKCIYRTYTPTSGSILFQSETLGAVDLATCDERTMIHIRKHDIGYVSQFLQVMPRTSVLDIVINAQLEMGVDYDSAKSKAVATLQHFGIDETLFDNYPNTMSGGEKLRLNIARAVVKEPVLLLLDEPTASLDSASKIKVREAIERLKNNGTTLIGIFHDLEFMEGLCDDVIDMNVLKGEI</sequence>
<dbReference type="GO" id="GO:0016887">
    <property type="term" value="F:ATP hydrolysis activity"/>
    <property type="evidence" value="ECO:0007669"/>
    <property type="project" value="InterPro"/>
</dbReference>
<keyword evidence="2 4" id="KW-0067">ATP-binding</keyword>
<evidence type="ECO:0000313" key="5">
    <source>
        <dbReference type="Proteomes" id="UP000501122"/>
    </source>
</evidence>
<dbReference type="RefSeq" id="WP_164953084.1">
    <property type="nucleotide sequence ID" value="NZ_CP047363.1"/>
</dbReference>
<dbReference type="InterPro" id="IPR027417">
    <property type="entry name" value="P-loop_NTPase"/>
</dbReference>
<dbReference type="EMBL" id="CP047363">
    <property type="protein sequence ID" value="QIH77602.1"/>
    <property type="molecule type" value="Genomic_DNA"/>
</dbReference>
<dbReference type="InterPro" id="IPR003439">
    <property type="entry name" value="ABC_transporter-like_ATP-bd"/>
</dbReference>
<feature type="domain" description="ABC transporter" evidence="3">
    <location>
        <begin position="2"/>
        <end position="229"/>
    </location>
</feature>
<dbReference type="AlphaFoldDB" id="A0AAE6X0T6"/>
<dbReference type="GO" id="GO:0022857">
    <property type="term" value="F:transmembrane transporter activity"/>
    <property type="evidence" value="ECO:0007669"/>
    <property type="project" value="TreeGrafter"/>
</dbReference>
<dbReference type="Pfam" id="PF00005">
    <property type="entry name" value="ABC_tran"/>
    <property type="match status" value="1"/>
</dbReference>
<dbReference type="PANTHER" id="PTHR24220">
    <property type="entry name" value="IMPORT ATP-BINDING PROTEIN"/>
    <property type="match status" value="1"/>
</dbReference>
<dbReference type="GO" id="GO:0005524">
    <property type="term" value="F:ATP binding"/>
    <property type="evidence" value="ECO:0007669"/>
    <property type="project" value="UniProtKB-KW"/>
</dbReference>
<evidence type="ECO:0000256" key="2">
    <source>
        <dbReference type="ARBA" id="ARBA00022840"/>
    </source>
</evidence>
<evidence type="ECO:0000256" key="1">
    <source>
        <dbReference type="ARBA" id="ARBA00022741"/>
    </source>
</evidence>
<dbReference type="SUPFAM" id="SSF52540">
    <property type="entry name" value="P-loop containing nucleoside triphosphate hydrolases"/>
    <property type="match status" value="1"/>
</dbReference>
<dbReference type="GO" id="GO:0005886">
    <property type="term" value="C:plasma membrane"/>
    <property type="evidence" value="ECO:0007669"/>
    <property type="project" value="TreeGrafter"/>
</dbReference>
<dbReference type="Gene3D" id="3.40.50.300">
    <property type="entry name" value="P-loop containing nucleotide triphosphate hydrolases"/>
    <property type="match status" value="1"/>
</dbReference>
<dbReference type="PROSITE" id="PS50893">
    <property type="entry name" value="ABC_TRANSPORTER_2"/>
    <property type="match status" value="1"/>
</dbReference>
<proteinExistence type="predicted"/>
<dbReference type="Proteomes" id="UP000501122">
    <property type="component" value="Chromosome"/>
</dbReference>
<evidence type="ECO:0000313" key="4">
    <source>
        <dbReference type="EMBL" id="QIH77602.1"/>
    </source>
</evidence>
<accession>A0AAE6X0T6</accession>
<gene>
    <name evidence="4" type="ORF">GTN30_02890</name>
</gene>
<name>A0AAE6X0T6_9STAP</name>
<organism evidence="4 5">
    <name type="scientific">Macrococcoides canis</name>
    <dbReference type="NCBI Taxonomy" id="1855823"/>
    <lineage>
        <taxon>Bacteria</taxon>
        <taxon>Bacillati</taxon>
        <taxon>Bacillota</taxon>
        <taxon>Bacilli</taxon>
        <taxon>Bacillales</taxon>
        <taxon>Staphylococcaceae</taxon>
        <taxon>Macrococcoides</taxon>
    </lineage>
</organism>
<dbReference type="InterPro" id="IPR003593">
    <property type="entry name" value="AAA+_ATPase"/>
</dbReference>
<reference evidence="4" key="1">
    <citation type="journal article" date="2020" name="Antimicrob. Agents Chemother.">
        <title>The novel macrolide resistance genes mef(D), msr(F) and msr(H) are present on resistance islands in Macrococcus canis, Macrococcus caseolyticus and Staphylococcus aureus.</title>
        <authorList>
            <person name="Schwendener S."/>
            <person name="Dona V."/>
            <person name="Perreten V."/>
        </authorList>
    </citation>
    <scope>NUCLEOTIDE SEQUENCE</scope>
    <source>
        <strain evidence="4">Epi0076A</strain>
    </source>
</reference>
<evidence type="ECO:0000259" key="3">
    <source>
        <dbReference type="PROSITE" id="PS50893"/>
    </source>
</evidence>
<keyword evidence="1" id="KW-0547">Nucleotide-binding</keyword>